<name>A0A9N8ZC27_9GLOM</name>
<keyword evidence="2" id="KW-1185">Reference proteome</keyword>
<dbReference type="AlphaFoldDB" id="A0A9N8ZC27"/>
<comment type="caution">
    <text evidence="1">The sequence shown here is derived from an EMBL/GenBank/DDBJ whole genome shotgun (WGS) entry which is preliminary data.</text>
</comment>
<dbReference type="Proteomes" id="UP000789405">
    <property type="component" value="Unassembled WGS sequence"/>
</dbReference>
<sequence>AREDDYELIQVLLTDILKTIESSKILEIWCLTFSCSTKFQFVILISDGSHRYTCNMLVTHSYPCRHFYKDFLMQYNPISLCVESSSNDYAVANTFNLEHIKQLRGGELYTPQFFTSKQLSLNEDNQSENAPITNPIIFARRERPPGRAKSDIEIQDLNTKKCHRLSNTDTNIQLDNRKRYKRCSEKSHNRAICKAEI</sequence>
<protein>
    <submittedName>
        <fullName evidence="1">11619_t:CDS:1</fullName>
    </submittedName>
</protein>
<reference evidence="1" key="1">
    <citation type="submission" date="2021-06" db="EMBL/GenBank/DDBJ databases">
        <authorList>
            <person name="Kallberg Y."/>
            <person name="Tangrot J."/>
            <person name="Rosling A."/>
        </authorList>
    </citation>
    <scope>NUCLEOTIDE SEQUENCE</scope>
    <source>
        <strain evidence="1">MA453B</strain>
    </source>
</reference>
<evidence type="ECO:0000313" key="1">
    <source>
        <dbReference type="EMBL" id="CAG8483465.1"/>
    </source>
</evidence>
<dbReference type="OrthoDB" id="2423121at2759"/>
<gene>
    <name evidence="1" type="ORF">DERYTH_LOCUS2046</name>
</gene>
<accession>A0A9N8ZC27</accession>
<proteinExistence type="predicted"/>
<organism evidence="1 2">
    <name type="scientific">Dentiscutata erythropus</name>
    <dbReference type="NCBI Taxonomy" id="1348616"/>
    <lineage>
        <taxon>Eukaryota</taxon>
        <taxon>Fungi</taxon>
        <taxon>Fungi incertae sedis</taxon>
        <taxon>Mucoromycota</taxon>
        <taxon>Glomeromycotina</taxon>
        <taxon>Glomeromycetes</taxon>
        <taxon>Diversisporales</taxon>
        <taxon>Gigasporaceae</taxon>
        <taxon>Dentiscutata</taxon>
    </lineage>
</organism>
<dbReference type="EMBL" id="CAJVPY010000614">
    <property type="protein sequence ID" value="CAG8483465.1"/>
    <property type="molecule type" value="Genomic_DNA"/>
</dbReference>
<evidence type="ECO:0000313" key="2">
    <source>
        <dbReference type="Proteomes" id="UP000789405"/>
    </source>
</evidence>
<feature type="non-terminal residue" evidence="1">
    <location>
        <position position="197"/>
    </location>
</feature>